<evidence type="ECO:0000313" key="2">
    <source>
        <dbReference type="EMBL" id="NOG32422.1"/>
    </source>
</evidence>
<reference evidence="2 3" key="2">
    <citation type="submission" date="2020-06" db="EMBL/GenBank/DDBJ databases">
        <title>Halomonas songnenensis sp. nov., a moderately halophilic bacterium isolated from saline and alkaline soils.</title>
        <authorList>
            <person name="Jiang J."/>
            <person name="Pan Y."/>
        </authorList>
    </citation>
    <scope>NUCLEOTIDE SEQUENCE [LARGE SCALE GENOMIC DNA]</scope>
    <source>
        <strain evidence="2 3">TBZ9</strain>
    </source>
</reference>
<name>A0A7Y3TZQ5_9GAMM</name>
<reference evidence="2 3" key="1">
    <citation type="submission" date="2020-05" db="EMBL/GenBank/DDBJ databases">
        <authorList>
            <person name="Ruan W."/>
            <person name="Jeon C.O."/>
            <person name="Chun B.H."/>
        </authorList>
    </citation>
    <scope>NUCLEOTIDE SEQUENCE [LARGE SCALE GENOMIC DNA]</scope>
    <source>
        <strain evidence="2 3">TBZ9</strain>
    </source>
</reference>
<accession>A0A7Y3TZQ5</accession>
<comment type="caution">
    <text evidence="2">The sequence shown here is derived from an EMBL/GenBank/DDBJ whole genome shotgun (WGS) entry which is preliminary data.</text>
</comment>
<dbReference type="Proteomes" id="UP000588806">
    <property type="component" value="Unassembled WGS sequence"/>
</dbReference>
<sequence>MSRFERWSRAKRGLPVDDSSAPEENTYTAESFSSSEVMDDGTVKKGGERLTSR</sequence>
<evidence type="ECO:0000313" key="3">
    <source>
        <dbReference type="Proteomes" id="UP000588806"/>
    </source>
</evidence>
<evidence type="ECO:0000256" key="1">
    <source>
        <dbReference type="SAM" id="MobiDB-lite"/>
    </source>
</evidence>
<dbReference type="EMBL" id="JABFHI010000005">
    <property type="protein sequence ID" value="NOG32422.1"/>
    <property type="molecule type" value="Genomic_DNA"/>
</dbReference>
<organism evidence="2 3">
    <name type="scientific">Vreelandella azerica</name>
    <dbReference type="NCBI Taxonomy" id="2732867"/>
    <lineage>
        <taxon>Bacteria</taxon>
        <taxon>Pseudomonadati</taxon>
        <taxon>Pseudomonadota</taxon>
        <taxon>Gammaproteobacteria</taxon>
        <taxon>Oceanospirillales</taxon>
        <taxon>Halomonadaceae</taxon>
        <taxon>Vreelandella</taxon>
    </lineage>
</organism>
<dbReference type="RefSeq" id="WP_171702891.1">
    <property type="nucleotide sequence ID" value="NZ_JABFHI010000005.1"/>
</dbReference>
<feature type="compositionally biased region" description="Polar residues" evidence="1">
    <location>
        <begin position="22"/>
        <end position="36"/>
    </location>
</feature>
<feature type="region of interest" description="Disordered" evidence="1">
    <location>
        <begin position="1"/>
        <end position="53"/>
    </location>
</feature>
<keyword evidence="3" id="KW-1185">Reference proteome</keyword>
<dbReference type="AlphaFoldDB" id="A0A7Y3TZQ5"/>
<feature type="compositionally biased region" description="Basic and acidic residues" evidence="1">
    <location>
        <begin position="41"/>
        <end position="53"/>
    </location>
</feature>
<protein>
    <recommendedName>
        <fullName evidence="4">DUF3306 domain-containing protein</fullName>
    </recommendedName>
</protein>
<evidence type="ECO:0008006" key="4">
    <source>
        <dbReference type="Google" id="ProtNLM"/>
    </source>
</evidence>
<proteinExistence type="predicted"/>
<gene>
    <name evidence="2" type="ORF">HLB35_12860</name>
</gene>